<dbReference type="RefSeq" id="WP_184020374.1">
    <property type="nucleotide sequence ID" value="NZ_JACIJC010000005.1"/>
</dbReference>
<dbReference type="GO" id="GO:0004784">
    <property type="term" value="F:superoxide dismutase activity"/>
    <property type="evidence" value="ECO:0007669"/>
    <property type="project" value="UniProtKB-EC"/>
</dbReference>
<dbReference type="Gene3D" id="3.55.40.20">
    <property type="entry name" value="Iron/manganese superoxide dismutase, C-terminal domain"/>
    <property type="match status" value="1"/>
</dbReference>
<dbReference type="EMBL" id="JACIJC010000005">
    <property type="protein sequence ID" value="MBB5687174.1"/>
    <property type="molecule type" value="Genomic_DNA"/>
</dbReference>
<feature type="domain" description="Manganese/iron superoxide dismutase N-terminal" evidence="7">
    <location>
        <begin position="3"/>
        <end position="85"/>
    </location>
</feature>
<keyword evidence="3 5" id="KW-0479">Metal-binding</keyword>
<evidence type="ECO:0000313" key="10">
    <source>
        <dbReference type="Proteomes" id="UP000549617"/>
    </source>
</evidence>
<accession>A0A7W9AKN2</accession>
<dbReference type="Gene3D" id="1.10.287.990">
    <property type="entry name" value="Fe,Mn superoxide dismutase (SOD) domain"/>
    <property type="match status" value="1"/>
</dbReference>
<feature type="binding site" evidence="5">
    <location>
        <position position="27"/>
    </location>
    <ligand>
        <name>Mn(2+)</name>
        <dbReference type="ChEBI" id="CHEBI:29035"/>
    </ligand>
</feature>
<dbReference type="PIRSF" id="PIRSF000349">
    <property type="entry name" value="SODismutase"/>
    <property type="match status" value="1"/>
</dbReference>
<comment type="function">
    <text evidence="6">Destroys radicals which are normally produced within the cells and which are toxic to biological systems.</text>
</comment>
<dbReference type="SUPFAM" id="SSF54719">
    <property type="entry name" value="Fe,Mn superoxide dismutase (SOD), C-terminal domain"/>
    <property type="match status" value="1"/>
</dbReference>
<evidence type="ECO:0000256" key="1">
    <source>
        <dbReference type="ARBA" id="ARBA00008714"/>
    </source>
</evidence>
<organism evidence="9 10">
    <name type="scientific">Sphingobium boeckii</name>
    <dbReference type="NCBI Taxonomy" id="1082345"/>
    <lineage>
        <taxon>Bacteria</taxon>
        <taxon>Pseudomonadati</taxon>
        <taxon>Pseudomonadota</taxon>
        <taxon>Alphaproteobacteria</taxon>
        <taxon>Sphingomonadales</taxon>
        <taxon>Sphingomonadaceae</taxon>
        <taxon>Sphingobium</taxon>
    </lineage>
</organism>
<sequence length="207" mass="23327">MAFTLPALPYAKNALEPHMSAETFDYHHGKHHKAYVDKVNGWIEEKGLANFSLVETVEKAKNDGDKGLFNNAAQIWNHSFFWQCLTPDAAKPSAALQKKIDDAFGSTDDLLAKLKEESIGHFGSGWGWLVLKDDKLAITSYHDADTPLVHEGVKPLLTLDVWEHAYYVDYRNARPNYLDAVLKNLVNWDFVERNLDGKGAGRADQEQ</sequence>
<dbReference type="AlphaFoldDB" id="A0A7W9AKN2"/>
<dbReference type="InterPro" id="IPR019831">
    <property type="entry name" value="Mn/Fe_SOD_N"/>
</dbReference>
<evidence type="ECO:0000256" key="5">
    <source>
        <dbReference type="PIRSR" id="PIRSR000349-1"/>
    </source>
</evidence>
<dbReference type="Pfam" id="PF02777">
    <property type="entry name" value="Sod_Fe_C"/>
    <property type="match status" value="1"/>
</dbReference>
<keyword evidence="10" id="KW-1185">Reference proteome</keyword>
<dbReference type="EC" id="1.15.1.1" evidence="2 6"/>
<name>A0A7W9AKN2_9SPHN</name>
<protein>
    <recommendedName>
        <fullName evidence="2 6">Superoxide dismutase</fullName>
        <ecNumber evidence="2 6">1.15.1.1</ecNumber>
    </recommendedName>
</protein>
<proteinExistence type="inferred from homology"/>
<comment type="caution">
    <text evidence="9">The sequence shown here is derived from an EMBL/GenBank/DDBJ whole genome shotgun (WGS) entry which is preliminary data.</text>
</comment>
<evidence type="ECO:0000259" key="7">
    <source>
        <dbReference type="Pfam" id="PF00081"/>
    </source>
</evidence>
<reference evidence="9 10" key="1">
    <citation type="submission" date="2020-08" db="EMBL/GenBank/DDBJ databases">
        <title>Genomic Encyclopedia of Type Strains, Phase IV (KMG-IV): sequencing the most valuable type-strain genomes for metagenomic binning, comparative biology and taxonomic classification.</title>
        <authorList>
            <person name="Goeker M."/>
        </authorList>
    </citation>
    <scope>NUCLEOTIDE SEQUENCE [LARGE SCALE GENOMIC DNA]</scope>
    <source>
        <strain evidence="9 10">DSM 25079</strain>
    </source>
</reference>
<evidence type="ECO:0000256" key="2">
    <source>
        <dbReference type="ARBA" id="ARBA00012682"/>
    </source>
</evidence>
<dbReference type="InterPro" id="IPR036324">
    <property type="entry name" value="Mn/Fe_SOD_N_sf"/>
</dbReference>
<dbReference type="InterPro" id="IPR019833">
    <property type="entry name" value="Mn/Fe_SOD_BS"/>
</dbReference>
<feature type="domain" description="Manganese/iron superoxide dismutase C-terminal" evidence="8">
    <location>
        <begin position="92"/>
        <end position="193"/>
    </location>
</feature>
<feature type="binding site" evidence="5">
    <location>
        <position position="164"/>
    </location>
    <ligand>
        <name>Mn(2+)</name>
        <dbReference type="ChEBI" id="CHEBI:29035"/>
    </ligand>
</feature>
<dbReference type="PRINTS" id="PR01703">
    <property type="entry name" value="MNSODISMTASE"/>
</dbReference>
<dbReference type="Proteomes" id="UP000549617">
    <property type="component" value="Unassembled WGS sequence"/>
</dbReference>
<dbReference type="PANTHER" id="PTHR42769">
    <property type="entry name" value="SUPEROXIDE DISMUTASE"/>
    <property type="match status" value="1"/>
</dbReference>
<dbReference type="PANTHER" id="PTHR42769:SF3">
    <property type="entry name" value="SUPEROXIDE DISMUTASE [FE] 2, CHLOROPLASTIC"/>
    <property type="match status" value="1"/>
</dbReference>
<dbReference type="SUPFAM" id="SSF46609">
    <property type="entry name" value="Fe,Mn superoxide dismutase (SOD), N-terminal domain"/>
    <property type="match status" value="1"/>
</dbReference>
<evidence type="ECO:0000313" key="9">
    <source>
        <dbReference type="EMBL" id="MBB5687174.1"/>
    </source>
</evidence>
<comment type="catalytic activity">
    <reaction evidence="6">
        <text>2 superoxide + 2 H(+) = H2O2 + O2</text>
        <dbReference type="Rhea" id="RHEA:20696"/>
        <dbReference type="ChEBI" id="CHEBI:15378"/>
        <dbReference type="ChEBI" id="CHEBI:15379"/>
        <dbReference type="ChEBI" id="CHEBI:16240"/>
        <dbReference type="ChEBI" id="CHEBI:18421"/>
        <dbReference type="EC" id="1.15.1.1"/>
    </reaction>
</comment>
<evidence type="ECO:0000256" key="4">
    <source>
        <dbReference type="ARBA" id="ARBA00023002"/>
    </source>
</evidence>
<feature type="binding site" evidence="5">
    <location>
        <position position="160"/>
    </location>
    <ligand>
        <name>Mn(2+)</name>
        <dbReference type="ChEBI" id="CHEBI:29035"/>
    </ligand>
</feature>
<dbReference type="InterPro" id="IPR036314">
    <property type="entry name" value="SOD_C_sf"/>
</dbReference>
<feature type="binding site" evidence="5">
    <location>
        <position position="78"/>
    </location>
    <ligand>
        <name>Mn(2+)</name>
        <dbReference type="ChEBI" id="CHEBI:29035"/>
    </ligand>
</feature>
<keyword evidence="4 6" id="KW-0560">Oxidoreductase</keyword>
<dbReference type="GO" id="GO:0046872">
    <property type="term" value="F:metal ion binding"/>
    <property type="evidence" value="ECO:0007669"/>
    <property type="project" value="UniProtKB-KW"/>
</dbReference>
<evidence type="ECO:0000256" key="3">
    <source>
        <dbReference type="ARBA" id="ARBA00022723"/>
    </source>
</evidence>
<dbReference type="PROSITE" id="PS00088">
    <property type="entry name" value="SOD_MN"/>
    <property type="match status" value="1"/>
</dbReference>
<comment type="similarity">
    <text evidence="1 6">Belongs to the iron/manganese superoxide dismutase family.</text>
</comment>
<gene>
    <name evidence="9" type="ORF">FHS49_003202</name>
</gene>
<evidence type="ECO:0000256" key="6">
    <source>
        <dbReference type="RuleBase" id="RU000414"/>
    </source>
</evidence>
<evidence type="ECO:0000259" key="8">
    <source>
        <dbReference type="Pfam" id="PF02777"/>
    </source>
</evidence>
<dbReference type="InterPro" id="IPR019832">
    <property type="entry name" value="Mn/Fe_SOD_C"/>
</dbReference>
<dbReference type="InterPro" id="IPR001189">
    <property type="entry name" value="Mn/Fe_SOD"/>
</dbReference>
<dbReference type="Pfam" id="PF00081">
    <property type="entry name" value="Sod_Fe_N"/>
    <property type="match status" value="1"/>
</dbReference>